<keyword evidence="9 12" id="KW-0472">Membrane</keyword>
<dbReference type="PANTHER" id="PTHR10422">
    <property type="entry name" value="CYTOCHROME C OXIDASE SUBUNIT 1"/>
    <property type="match status" value="1"/>
</dbReference>
<dbReference type="Proteomes" id="UP001489897">
    <property type="component" value="Unassembled WGS sequence"/>
</dbReference>
<dbReference type="InterPro" id="IPR023616">
    <property type="entry name" value="Cyt_c_oxase-like_su1_dom"/>
</dbReference>
<comment type="catalytic activity">
    <reaction evidence="10">
        <text>4 Fe(II)-[cytochrome c] + O2 + 8 H(+)(in) = 4 Fe(III)-[cytochrome c] + 2 H2O + 4 H(+)(out)</text>
        <dbReference type="Rhea" id="RHEA:11436"/>
        <dbReference type="Rhea" id="RHEA-COMP:10350"/>
        <dbReference type="Rhea" id="RHEA-COMP:14399"/>
        <dbReference type="ChEBI" id="CHEBI:15377"/>
        <dbReference type="ChEBI" id="CHEBI:15378"/>
        <dbReference type="ChEBI" id="CHEBI:15379"/>
        <dbReference type="ChEBI" id="CHEBI:29033"/>
        <dbReference type="ChEBI" id="CHEBI:29034"/>
        <dbReference type="EC" id="7.1.1.9"/>
    </reaction>
</comment>
<feature type="transmembrane region" description="Helical" evidence="12">
    <location>
        <begin position="612"/>
        <end position="629"/>
    </location>
</feature>
<dbReference type="SUPFAM" id="SSF81452">
    <property type="entry name" value="Cytochrome c oxidase subunit III-like"/>
    <property type="match status" value="1"/>
</dbReference>
<keyword evidence="7" id="KW-0408">Iron</keyword>
<feature type="domain" description="Heme-copper oxidase subunit III family profile" evidence="13">
    <location>
        <begin position="703"/>
        <end position="879"/>
    </location>
</feature>
<feature type="transmembrane region" description="Helical" evidence="12">
    <location>
        <begin position="776"/>
        <end position="794"/>
    </location>
</feature>
<feature type="transmembrane region" description="Helical" evidence="12">
    <location>
        <begin position="71"/>
        <end position="91"/>
    </location>
</feature>
<protein>
    <recommendedName>
        <fullName evidence="3">cytochrome-c oxidase</fullName>
        <ecNumber evidence="3">7.1.1.9</ecNumber>
    </recommendedName>
</protein>
<dbReference type="Gene3D" id="1.20.120.80">
    <property type="entry name" value="Cytochrome c oxidase, subunit III, four-helix bundle"/>
    <property type="match status" value="1"/>
</dbReference>
<name>A0ABU9RVR7_9BURK</name>
<feature type="transmembrane region" description="Helical" evidence="12">
    <location>
        <begin position="319"/>
        <end position="341"/>
    </location>
</feature>
<feature type="domain" description="Cytochrome oxidase subunit I profile" evidence="14">
    <location>
        <begin position="51"/>
        <end position="566"/>
    </location>
</feature>
<reference evidence="15 16" key="1">
    <citation type="submission" date="2024-01" db="EMBL/GenBank/DDBJ databases">
        <title>The diversity of rhizobia nodulating Mimosa spp. in eleven states of Brazil covering several biomes is determined by host plant, location, and edaphic factors.</title>
        <authorList>
            <person name="Rouws L."/>
            <person name="Barauna A."/>
            <person name="Beukes C."/>
            <person name="De Faria S.M."/>
            <person name="Gross E."/>
            <person name="Dos Reis Junior F.B."/>
            <person name="Simon M."/>
            <person name="Maluk M."/>
            <person name="Odee D.W."/>
            <person name="Kenicer G."/>
            <person name="Young J.P.W."/>
            <person name="Reis V.M."/>
            <person name="Zilli J."/>
            <person name="James E.K."/>
        </authorList>
    </citation>
    <scope>NUCLEOTIDE SEQUENCE [LARGE SCALE GENOMIC DNA]</scope>
    <source>
        <strain evidence="15 16">JPY167</strain>
    </source>
</reference>
<feature type="transmembrane region" description="Helical" evidence="12">
    <location>
        <begin position="814"/>
        <end position="840"/>
    </location>
</feature>
<evidence type="ECO:0000256" key="7">
    <source>
        <dbReference type="ARBA" id="ARBA00023004"/>
    </source>
</evidence>
<feature type="transmembrane region" description="Helical" evidence="12">
    <location>
        <begin position="198"/>
        <end position="222"/>
    </location>
</feature>
<keyword evidence="8" id="KW-0186">Copper</keyword>
<feature type="transmembrane region" description="Helical" evidence="12">
    <location>
        <begin position="111"/>
        <end position="131"/>
    </location>
</feature>
<dbReference type="InterPro" id="IPR000298">
    <property type="entry name" value="Cyt_c_oxidase-like_su3"/>
</dbReference>
<feature type="transmembrane region" description="Helical" evidence="12">
    <location>
        <begin position="353"/>
        <end position="378"/>
    </location>
</feature>
<dbReference type="EMBL" id="JAYMRV010000006">
    <property type="protein sequence ID" value="MEM5423707.1"/>
    <property type="molecule type" value="Genomic_DNA"/>
</dbReference>
<feature type="transmembrane region" description="Helical" evidence="12">
    <location>
        <begin position="506"/>
        <end position="528"/>
    </location>
</feature>
<dbReference type="RefSeq" id="WP_342948280.1">
    <property type="nucleotide sequence ID" value="NZ_JAYMRV010000006.1"/>
</dbReference>
<evidence type="ECO:0000256" key="5">
    <source>
        <dbReference type="ARBA" id="ARBA00022692"/>
    </source>
</evidence>
<feature type="transmembrane region" description="Helical" evidence="12">
    <location>
        <begin position="749"/>
        <end position="769"/>
    </location>
</feature>
<feature type="transmembrane region" description="Helical" evidence="12">
    <location>
        <begin position="234"/>
        <end position="263"/>
    </location>
</feature>
<evidence type="ECO:0000256" key="10">
    <source>
        <dbReference type="ARBA" id="ARBA00047816"/>
    </source>
</evidence>
<comment type="subcellular location">
    <subcellularLocation>
        <location evidence="1">Membrane</location>
        <topology evidence="1">Multi-pass membrane protein</topology>
    </subcellularLocation>
</comment>
<feature type="transmembrane region" description="Helical" evidence="12">
    <location>
        <begin position="390"/>
        <end position="409"/>
    </location>
</feature>
<keyword evidence="4" id="KW-0679">Respiratory chain</keyword>
<feature type="compositionally biased region" description="Low complexity" evidence="11">
    <location>
        <begin position="1"/>
        <end position="17"/>
    </location>
</feature>
<comment type="pathway">
    <text evidence="2">Energy metabolism; oxidative phosphorylation.</text>
</comment>
<feature type="transmembrane region" description="Helical" evidence="12">
    <location>
        <begin position="152"/>
        <end position="169"/>
    </location>
</feature>
<feature type="region of interest" description="Disordered" evidence="11">
    <location>
        <begin position="1"/>
        <end position="34"/>
    </location>
</feature>
<evidence type="ECO:0000259" key="13">
    <source>
        <dbReference type="PROSITE" id="PS50253"/>
    </source>
</evidence>
<evidence type="ECO:0000256" key="1">
    <source>
        <dbReference type="ARBA" id="ARBA00004141"/>
    </source>
</evidence>
<feature type="transmembrane region" description="Helical" evidence="12">
    <location>
        <begin position="705"/>
        <end position="729"/>
    </location>
</feature>
<keyword evidence="16" id="KW-1185">Reference proteome</keyword>
<feature type="transmembrane region" description="Helical" evidence="12">
    <location>
        <begin position="429"/>
        <end position="449"/>
    </location>
</feature>
<evidence type="ECO:0000256" key="11">
    <source>
        <dbReference type="SAM" id="MobiDB-lite"/>
    </source>
</evidence>
<dbReference type="Pfam" id="PF00510">
    <property type="entry name" value="COX3"/>
    <property type="match status" value="1"/>
</dbReference>
<dbReference type="InterPro" id="IPR035973">
    <property type="entry name" value="Cyt_c_oxidase_su3-like_sf"/>
</dbReference>
<dbReference type="PROSITE" id="PS50253">
    <property type="entry name" value="COX3"/>
    <property type="match status" value="1"/>
</dbReference>
<feature type="transmembrane region" description="Helical" evidence="12">
    <location>
        <begin position="461"/>
        <end position="486"/>
    </location>
</feature>
<feature type="transmembrane region" description="Helical" evidence="12">
    <location>
        <begin position="852"/>
        <end position="876"/>
    </location>
</feature>
<feature type="transmembrane region" description="Helical" evidence="12">
    <location>
        <begin position="283"/>
        <end position="307"/>
    </location>
</feature>
<comment type="caution">
    <text evidence="15">The sequence shown here is derived from an EMBL/GenBank/DDBJ whole genome shotgun (WGS) entry which is preliminary data.</text>
</comment>
<evidence type="ECO:0000256" key="2">
    <source>
        <dbReference type="ARBA" id="ARBA00004673"/>
    </source>
</evidence>
<dbReference type="InterPro" id="IPR014241">
    <property type="entry name" value="Cyt_c_oxidase_su1_bac"/>
</dbReference>
<evidence type="ECO:0000256" key="12">
    <source>
        <dbReference type="SAM" id="Phobius"/>
    </source>
</evidence>
<dbReference type="Pfam" id="PF00115">
    <property type="entry name" value="COX1"/>
    <property type="match status" value="1"/>
</dbReference>
<keyword evidence="5 12" id="KW-0812">Transmembrane</keyword>
<evidence type="ECO:0000256" key="6">
    <source>
        <dbReference type="ARBA" id="ARBA00022989"/>
    </source>
</evidence>
<keyword evidence="4" id="KW-0249">Electron transport</keyword>
<dbReference type="Gene3D" id="1.20.210.10">
    <property type="entry name" value="Cytochrome c oxidase-like, subunit I domain"/>
    <property type="match status" value="1"/>
</dbReference>
<keyword evidence="4" id="KW-0813">Transport</keyword>
<evidence type="ECO:0000259" key="14">
    <source>
        <dbReference type="PROSITE" id="PS50855"/>
    </source>
</evidence>
<evidence type="ECO:0000313" key="15">
    <source>
        <dbReference type="EMBL" id="MEM5423707.1"/>
    </source>
</evidence>
<feature type="transmembrane region" description="Helical" evidence="12">
    <location>
        <begin position="635"/>
        <end position="652"/>
    </location>
</feature>
<dbReference type="CDD" id="cd00386">
    <property type="entry name" value="Heme_Cu_Oxidase_III_like"/>
    <property type="match status" value="1"/>
</dbReference>
<dbReference type="PROSITE" id="PS50855">
    <property type="entry name" value="COX1"/>
    <property type="match status" value="1"/>
</dbReference>
<dbReference type="PRINTS" id="PR01165">
    <property type="entry name" value="CYCOXIDASEI"/>
</dbReference>
<dbReference type="InterPro" id="IPR000883">
    <property type="entry name" value="Cyt_C_Oxase_1"/>
</dbReference>
<evidence type="ECO:0000256" key="4">
    <source>
        <dbReference type="ARBA" id="ARBA00022660"/>
    </source>
</evidence>
<dbReference type="InterPro" id="IPR036927">
    <property type="entry name" value="Cyt_c_oxase-like_su1_sf"/>
</dbReference>
<keyword evidence="6 12" id="KW-1133">Transmembrane helix</keyword>
<evidence type="ECO:0000256" key="3">
    <source>
        <dbReference type="ARBA" id="ARBA00012949"/>
    </source>
</evidence>
<proteinExistence type="predicted"/>
<dbReference type="EC" id="7.1.1.9" evidence="3"/>
<evidence type="ECO:0000256" key="9">
    <source>
        <dbReference type="ARBA" id="ARBA00023136"/>
    </source>
</evidence>
<dbReference type="InterPro" id="IPR013833">
    <property type="entry name" value="Cyt_c_oxidase_su3_a-hlx"/>
</dbReference>
<dbReference type="SUPFAM" id="SSF81442">
    <property type="entry name" value="Cytochrome c oxidase subunit I-like"/>
    <property type="match status" value="1"/>
</dbReference>
<gene>
    <name evidence="15" type="primary">ctaD</name>
    <name evidence="15" type="ORF">VSR73_21885</name>
</gene>
<dbReference type="NCBIfam" id="TIGR02891">
    <property type="entry name" value="CtaD_CoxA"/>
    <property type="match status" value="1"/>
</dbReference>
<sequence>MNDIPASPAASDRPASATVPRRPRAGRLSRVPETGTAPLDEATLRRLEEMWETRAGWRGWLSTVDHKTIGLRYLVTAFVFLVLGGVEALIMRAQLARPNETLLTPEQYDQLFTMHGVTMIFLYALPVLSGFSNYLWPLVLGSRDMAFPRLNALSYWVFLGAGILLYASFPAGQGANAGWFNYVPLSTAAYDPGPNIDVYALGMVLLGISTTVGAGNFVITFLRMRASGMSVARLPILVWGTLTASAANLLAVPSVSLAFFMLWLDRNAGSHFFDTTADGRPLLWQHLFWIFAHPWVYVVVLPAMGIVSDALPTFCRRPIVAYAAVALSTVATMLVGFEVWLHHMFATGLPPLALAFFGAASMVISVPSAIAVFAWIATIWTGKPVFKTPFYYFAGFVLMFTVGGVSGVMTAAVPLDWQLTDTYFVVAHLHYVLLGINVFPVLGGLTYWFPKFTGRLMHERFGKWTFWVTFIGFNLGFFPMHISGLLGMPRRIYTYPEGMGWDTANLLTSIGAFVFAIGIAMFIGNALVSARRGARASANPWNAAGLEWATSSPPPPYNFAILPSVRSRDPLWQPDANVPRPGYLLHRGREALGVTPLMGEPDVILKMPEDSYAPFVLGVASTLVFVGLLFHSTQFIALAGLACGLALLSWLWPRRSLGQREPFAPQGTTPAGKVAETAAESITTGSEDETLALPVGSAGEHAGGWWGVLTLVVTETALFGYLIFSYLYLASQSAQPWPPDGLPKLGMSGLNTALLLTSSVFVWLAGAFVRRARSWPAFWSMIAGIALGVAFVTIQFFEWHDRPYGLATHLYGSLYFTITGFHMAHVMAGVLMLAALAFWIARGYFDGRRDAALTIGGLYWHFVDVVWLFIFSVLYLSPYWMRGR</sequence>
<evidence type="ECO:0000256" key="8">
    <source>
        <dbReference type="ARBA" id="ARBA00023008"/>
    </source>
</evidence>
<organism evidence="15 16">
    <name type="scientific">Paraburkholderia ferrariae</name>
    <dbReference type="NCBI Taxonomy" id="386056"/>
    <lineage>
        <taxon>Bacteria</taxon>
        <taxon>Pseudomonadati</taxon>
        <taxon>Pseudomonadota</taxon>
        <taxon>Betaproteobacteria</taxon>
        <taxon>Burkholderiales</taxon>
        <taxon>Burkholderiaceae</taxon>
        <taxon>Paraburkholderia</taxon>
    </lineage>
</organism>
<dbReference type="PANTHER" id="PTHR10422:SF18">
    <property type="entry name" value="CYTOCHROME C OXIDASE SUBUNIT 1"/>
    <property type="match status" value="1"/>
</dbReference>
<accession>A0ABU9RVR7</accession>
<evidence type="ECO:0000313" key="16">
    <source>
        <dbReference type="Proteomes" id="UP001489897"/>
    </source>
</evidence>